<dbReference type="PROSITE" id="PS00062">
    <property type="entry name" value="ALDOKETO_REDUCTASE_2"/>
    <property type="match status" value="1"/>
</dbReference>
<dbReference type="PANTHER" id="PTHR43364:SF4">
    <property type="entry name" value="NAD(P)-LINKED OXIDOREDUCTASE SUPERFAMILY PROTEIN"/>
    <property type="match status" value="1"/>
</dbReference>
<dbReference type="Pfam" id="PF00248">
    <property type="entry name" value="Aldo_ket_red"/>
    <property type="match status" value="1"/>
</dbReference>
<keyword evidence="4" id="KW-1185">Reference proteome</keyword>
<dbReference type="InterPro" id="IPR036812">
    <property type="entry name" value="NAD(P)_OxRdtase_dom_sf"/>
</dbReference>
<keyword evidence="1" id="KW-0560">Oxidoreductase</keyword>
<dbReference type="InterPro" id="IPR018170">
    <property type="entry name" value="Aldo/ket_reductase_CS"/>
</dbReference>
<evidence type="ECO:0000256" key="1">
    <source>
        <dbReference type="ARBA" id="ARBA00023002"/>
    </source>
</evidence>
<accession>A0ABS3DRS5</accession>
<dbReference type="PANTHER" id="PTHR43364">
    <property type="entry name" value="NADH-SPECIFIC METHYLGLYOXAL REDUCTASE-RELATED"/>
    <property type="match status" value="1"/>
</dbReference>
<evidence type="ECO:0000313" key="4">
    <source>
        <dbReference type="Proteomes" id="UP000663970"/>
    </source>
</evidence>
<evidence type="ECO:0000259" key="2">
    <source>
        <dbReference type="Pfam" id="PF00248"/>
    </source>
</evidence>
<dbReference type="InterPro" id="IPR023210">
    <property type="entry name" value="NADP_OxRdtase_dom"/>
</dbReference>
<dbReference type="Proteomes" id="UP000663970">
    <property type="component" value="Unassembled WGS sequence"/>
</dbReference>
<reference evidence="3 4" key="1">
    <citation type="submission" date="2020-12" db="EMBL/GenBank/DDBJ databases">
        <title>Oil enriched cultivation method for isolating marine PHA-producing bacteria.</title>
        <authorList>
            <person name="Zheng W."/>
            <person name="Yu S."/>
            <person name="Huang Y."/>
        </authorList>
    </citation>
    <scope>NUCLEOTIDE SEQUENCE [LARGE SCALE GENOMIC DNA]</scope>
    <source>
        <strain evidence="3 4">SY-2-6</strain>
    </source>
</reference>
<organism evidence="3 4">
    <name type="scientific">Halobacillus kuroshimensis</name>
    <dbReference type="NCBI Taxonomy" id="302481"/>
    <lineage>
        <taxon>Bacteria</taxon>
        <taxon>Bacillati</taxon>
        <taxon>Bacillota</taxon>
        <taxon>Bacilli</taxon>
        <taxon>Bacillales</taxon>
        <taxon>Bacillaceae</taxon>
        <taxon>Halobacillus</taxon>
    </lineage>
</organism>
<protein>
    <submittedName>
        <fullName evidence="3">Aldo/keto reductase</fullName>
    </submittedName>
</protein>
<name>A0ABS3DRS5_9BACI</name>
<sequence length="333" mass="37754">MKKVKLGRSEVEATRIALGTWAIGGTGWGGTNEDESIQTIQAALSKGITTIDTAPAYGKGLAEELVGKAIACSHVPRDELVLAAKGGVDWTRESSWRDSRPDQLEQELENSMKRLQTDYLDIYQVHWPDPDFPIKETAEKMRSFYESGHIRAIGVCNFSPEQMDEWQNYAPIHTAQMHLNLLQRYLIDWFEYSHNHEIATLSWGSLAHGMLTGKFDKNASFPQSDLRSHIELFQGGRFPQLIEAVESLEEFASKRGHSLISLAVRWLLDHKPGADVALWGARKPSHLERVEEVDDFQLSREELLMIDEMLYSHTHDLRNGSLKEYGPPVRSEI</sequence>
<gene>
    <name evidence="3" type="ORF">JF544_01770</name>
</gene>
<dbReference type="EMBL" id="JAEKJY010000001">
    <property type="protein sequence ID" value="MBN8233948.1"/>
    <property type="molecule type" value="Genomic_DNA"/>
</dbReference>
<feature type="domain" description="NADP-dependent oxidoreductase" evidence="2">
    <location>
        <begin position="15"/>
        <end position="309"/>
    </location>
</feature>
<dbReference type="SUPFAM" id="SSF51430">
    <property type="entry name" value="NAD(P)-linked oxidoreductase"/>
    <property type="match status" value="1"/>
</dbReference>
<comment type="caution">
    <text evidence="3">The sequence shown here is derived from an EMBL/GenBank/DDBJ whole genome shotgun (WGS) entry which is preliminary data.</text>
</comment>
<dbReference type="InterPro" id="IPR050523">
    <property type="entry name" value="AKR_Detox_Biosynth"/>
</dbReference>
<dbReference type="RefSeq" id="WP_206932021.1">
    <property type="nucleotide sequence ID" value="NZ_JAEKJY010000001.1"/>
</dbReference>
<evidence type="ECO:0000313" key="3">
    <source>
        <dbReference type="EMBL" id="MBN8233948.1"/>
    </source>
</evidence>
<proteinExistence type="predicted"/>
<dbReference type="Gene3D" id="3.20.20.100">
    <property type="entry name" value="NADP-dependent oxidoreductase domain"/>
    <property type="match status" value="1"/>
</dbReference>